<keyword evidence="1" id="KW-0812">Transmembrane</keyword>
<gene>
    <name evidence="2" type="ORF">IQ19_03784</name>
</gene>
<dbReference type="GeneID" id="65404909"/>
<feature type="transmembrane region" description="Helical" evidence="1">
    <location>
        <begin position="12"/>
        <end position="29"/>
    </location>
</feature>
<feature type="transmembrane region" description="Helical" evidence="1">
    <location>
        <begin position="300"/>
        <end position="325"/>
    </location>
</feature>
<dbReference type="PANTHER" id="PTHR41771:SF1">
    <property type="entry name" value="MEMBRANE PROTEIN"/>
    <property type="match status" value="1"/>
</dbReference>
<proteinExistence type="predicted"/>
<dbReference type="AlphaFoldDB" id="A0A562JIN8"/>
<dbReference type="PANTHER" id="PTHR41771">
    <property type="entry name" value="MEMBRANE PROTEIN-RELATED"/>
    <property type="match status" value="1"/>
</dbReference>
<feature type="transmembrane region" description="Helical" evidence="1">
    <location>
        <begin position="153"/>
        <end position="173"/>
    </location>
</feature>
<dbReference type="Proteomes" id="UP000318667">
    <property type="component" value="Unassembled WGS sequence"/>
</dbReference>
<comment type="caution">
    <text evidence="2">The sequence shown here is derived from an EMBL/GenBank/DDBJ whole genome shotgun (WGS) entry which is preliminary data.</text>
</comment>
<dbReference type="RefSeq" id="WP_415802488.1">
    <property type="nucleotide sequence ID" value="NZ_CBCSDC010000013.1"/>
</dbReference>
<protein>
    <submittedName>
        <fullName evidence="2">Putative membrane protein</fullName>
    </submittedName>
</protein>
<feature type="transmembrane region" description="Helical" evidence="1">
    <location>
        <begin position="130"/>
        <end position="146"/>
    </location>
</feature>
<organism evidence="2 3">
    <name type="scientific">Cytobacillus oceanisediminis</name>
    <dbReference type="NCBI Taxonomy" id="665099"/>
    <lineage>
        <taxon>Bacteria</taxon>
        <taxon>Bacillati</taxon>
        <taxon>Bacillota</taxon>
        <taxon>Bacilli</taxon>
        <taxon>Bacillales</taxon>
        <taxon>Bacillaceae</taxon>
        <taxon>Cytobacillus</taxon>
    </lineage>
</organism>
<keyword evidence="1" id="KW-0472">Membrane</keyword>
<evidence type="ECO:0000313" key="2">
    <source>
        <dbReference type="EMBL" id="TWH83052.1"/>
    </source>
</evidence>
<evidence type="ECO:0000313" key="3">
    <source>
        <dbReference type="Proteomes" id="UP000318667"/>
    </source>
</evidence>
<feature type="transmembrane region" description="Helical" evidence="1">
    <location>
        <begin position="250"/>
        <end position="279"/>
    </location>
</feature>
<keyword evidence="3" id="KW-1185">Reference proteome</keyword>
<accession>A0A562JIN8</accession>
<reference evidence="2 3" key="1">
    <citation type="journal article" date="2015" name="Stand. Genomic Sci.">
        <title>Genomic Encyclopedia of Bacterial and Archaeal Type Strains, Phase III: the genomes of soil and plant-associated and newly described type strains.</title>
        <authorList>
            <person name="Whitman W.B."/>
            <person name="Woyke T."/>
            <person name="Klenk H.P."/>
            <person name="Zhou Y."/>
            <person name="Lilburn T.G."/>
            <person name="Beck B.J."/>
            <person name="De Vos P."/>
            <person name="Vandamme P."/>
            <person name="Eisen J.A."/>
            <person name="Garrity G."/>
            <person name="Hugenholtz P."/>
            <person name="Kyrpides N.C."/>
        </authorList>
    </citation>
    <scope>NUCLEOTIDE SEQUENCE [LARGE SCALE GENOMIC DNA]</scope>
    <source>
        <strain evidence="2 3">CGMCC 1.10115</strain>
    </source>
</reference>
<dbReference type="Pfam" id="PF07907">
    <property type="entry name" value="YibE_F"/>
    <property type="match status" value="1"/>
</dbReference>
<evidence type="ECO:0000256" key="1">
    <source>
        <dbReference type="SAM" id="Phobius"/>
    </source>
</evidence>
<name>A0A562JIN8_9BACI</name>
<feature type="transmembrane region" description="Helical" evidence="1">
    <location>
        <begin position="345"/>
        <end position="368"/>
    </location>
</feature>
<sequence>MKKIKKIPYQQYYLYIILSFCFAASVMFVNHNESFYDRPIAEVMEVDLVHSEEVTDIYDNGDRLHEQHLIAELKNGEKKGQQIHIKNQYSASKAYDQEFHEGQKLFVSISENKEDGTDLTGTIIDLKRDHYILIVGWIFILILLLVGKKQGLFSIISLAVNALLLSYALDVYLDNPETSLLLICSIAVILFTILSLLLVNGFNEKTYAAIVATLLATFISLLVTYLIIWVTSGKGLRYEELQFITRPYQMVFLAGLFIGSLGAVMDVAITMSSSLFSLYEKNHNIPVKALKRSGMEVGKDIMGTMTNILFFAYISGSIPMLILYIKNDSPLGFTLSMNLSLELARALAGGIGIVLTIPIGLYISIFFINRKKART</sequence>
<feature type="transmembrane region" description="Helical" evidence="1">
    <location>
        <begin position="206"/>
        <end position="230"/>
    </location>
</feature>
<feature type="transmembrane region" description="Helical" evidence="1">
    <location>
        <begin position="179"/>
        <end position="199"/>
    </location>
</feature>
<dbReference type="EMBL" id="VLKI01000013">
    <property type="protein sequence ID" value="TWH83052.1"/>
    <property type="molecule type" value="Genomic_DNA"/>
</dbReference>
<dbReference type="InterPro" id="IPR012507">
    <property type="entry name" value="YibE_F"/>
</dbReference>
<keyword evidence="1" id="KW-1133">Transmembrane helix</keyword>